<gene>
    <name evidence="1" type="ORF">Y717_11740</name>
</gene>
<dbReference type="EMBL" id="AZSP01000388">
    <property type="protein sequence ID" value="PVE04481.1"/>
    <property type="molecule type" value="Genomic_DNA"/>
</dbReference>
<evidence type="ECO:0000313" key="1">
    <source>
        <dbReference type="EMBL" id="PVE04481.1"/>
    </source>
</evidence>
<dbReference type="OrthoDB" id="4249752at2"/>
<dbReference type="InterPro" id="IPR036513">
    <property type="entry name" value="STAS_dom_sf"/>
</dbReference>
<comment type="caution">
    <text evidence="1">The sequence shown here is derived from an EMBL/GenBank/DDBJ whole genome shotgun (WGS) entry which is preliminary data.</text>
</comment>
<reference evidence="1 2" key="1">
    <citation type="submission" date="2013-12" db="EMBL/GenBank/DDBJ databases">
        <title>Annotated genome of Streptomyces scopuliridis.</title>
        <authorList>
            <person name="Olson J.B."/>
        </authorList>
    </citation>
    <scope>NUCLEOTIDE SEQUENCE [LARGE SCALE GENOMIC DNA]</scope>
    <source>
        <strain evidence="1 2">RB72</strain>
    </source>
</reference>
<dbReference type="GeneID" id="95546503"/>
<protein>
    <recommendedName>
        <fullName evidence="3">STAS domain-containing protein</fullName>
    </recommendedName>
</protein>
<dbReference type="SUPFAM" id="SSF52091">
    <property type="entry name" value="SpoIIaa-like"/>
    <property type="match status" value="1"/>
</dbReference>
<dbReference type="STRING" id="1440053.GCA_000718095_00296"/>
<proteinExistence type="predicted"/>
<dbReference type="AlphaFoldDB" id="A0A2T7SNL5"/>
<name>A0A2T7SNL5_9ACTN</name>
<accession>A0A2T7SNL5</accession>
<evidence type="ECO:0000313" key="2">
    <source>
        <dbReference type="Proteomes" id="UP000245992"/>
    </source>
</evidence>
<dbReference type="Proteomes" id="UP000245992">
    <property type="component" value="Unassembled WGS sequence"/>
</dbReference>
<dbReference type="RefSeq" id="WP_030349515.1">
    <property type="nucleotide sequence ID" value="NZ_AZSP01000388.1"/>
</dbReference>
<organism evidence="1 2">
    <name type="scientific">Streptomyces scopuliridis RB72</name>
    <dbReference type="NCBI Taxonomy" id="1440053"/>
    <lineage>
        <taxon>Bacteria</taxon>
        <taxon>Bacillati</taxon>
        <taxon>Actinomycetota</taxon>
        <taxon>Actinomycetes</taxon>
        <taxon>Kitasatosporales</taxon>
        <taxon>Streptomycetaceae</taxon>
        <taxon>Streptomyces</taxon>
    </lineage>
</organism>
<evidence type="ECO:0008006" key="3">
    <source>
        <dbReference type="Google" id="ProtNLM"/>
    </source>
</evidence>
<keyword evidence="2" id="KW-1185">Reference proteome</keyword>
<sequence length="102" mass="11008">MTSSPPDPLTIVVTTPRSDTVEIRLDGEMDDETSYEVVDTVRQLLRTHRGVSRLELHCGPTMTGDDPTSLAALLMIRRLAAADEVRVILTGRQPLPGDGGPG</sequence>
<dbReference type="Gene3D" id="3.30.750.24">
    <property type="entry name" value="STAS domain"/>
    <property type="match status" value="1"/>
</dbReference>